<dbReference type="Proteomes" id="UP001162800">
    <property type="component" value="Chromosome"/>
</dbReference>
<evidence type="ECO:0000313" key="3">
    <source>
        <dbReference type="EMBL" id="UYG52518.1"/>
    </source>
</evidence>
<evidence type="ECO:0000313" key="4">
    <source>
        <dbReference type="Proteomes" id="UP001162800"/>
    </source>
</evidence>
<feature type="domain" description="USP" evidence="2">
    <location>
        <begin position="79"/>
        <end position="347"/>
    </location>
</feature>
<name>A0ABY6GC71_9BURK</name>
<feature type="transmembrane region" description="Helical" evidence="1">
    <location>
        <begin position="12"/>
        <end position="31"/>
    </location>
</feature>
<protein>
    <recommendedName>
        <fullName evidence="2">USP domain-containing protein</fullName>
    </recommendedName>
</protein>
<dbReference type="RefSeq" id="WP_231043949.1">
    <property type="nucleotide sequence ID" value="NZ_CP106881.1"/>
</dbReference>
<dbReference type="Gene3D" id="3.90.70.10">
    <property type="entry name" value="Cysteine proteinases"/>
    <property type="match status" value="2"/>
</dbReference>
<organism evidence="3 4">
    <name type="scientific">Comamonas endophytica</name>
    <dbReference type="NCBI Taxonomy" id="2949090"/>
    <lineage>
        <taxon>Bacteria</taxon>
        <taxon>Pseudomonadati</taxon>
        <taxon>Pseudomonadota</taxon>
        <taxon>Betaproteobacteria</taxon>
        <taxon>Burkholderiales</taxon>
        <taxon>Comamonadaceae</taxon>
        <taxon>Comamonas</taxon>
    </lineage>
</organism>
<dbReference type="EMBL" id="CP106881">
    <property type="protein sequence ID" value="UYG52518.1"/>
    <property type="molecule type" value="Genomic_DNA"/>
</dbReference>
<gene>
    <name evidence="3" type="ORF">M9799_04565</name>
</gene>
<reference evidence="3" key="1">
    <citation type="submission" date="2022-09" db="EMBL/GenBank/DDBJ databases">
        <title>The complete genome of Acidovorax sp. 5MLIR.</title>
        <authorList>
            <person name="Liu L."/>
            <person name="Yue J."/>
            <person name="Yang F."/>
            <person name="Yuan J."/>
            <person name="Li L."/>
        </authorList>
    </citation>
    <scope>NUCLEOTIDE SEQUENCE</scope>
    <source>
        <strain evidence="3">5MLIR</strain>
    </source>
</reference>
<dbReference type="InterPro" id="IPR028889">
    <property type="entry name" value="USP"/>
</dbReference>
<dbReference type="SUPFAM" id="SSF54001">
    <property type="entry name" value="Cysteine proteinases"/>
    <property type="match status" value="1"/>
</dbReference>
<dbReference type="InterPro" id="IPR038765">
    <property type="entry name" value="Papain-like_cys_pep_sf"/>
</dbReference>
<dbReference type="PANTHER" id="PTHR21646">
    <property type="entry name" value="UBIQUITIN CARBOXYL-TERMINAL HYDROLASE"/>
    <property type="match status" value="1"/>
</dbReference>
<keyword evidence="1" id="KW-0812">Transmembrane</keyword>
<keyword evidence="1" id="KW-0472">Membrane</keyword>
<accession>A0ABY6GC71</accession>
<sequence length="356" mass="39288">MFPSNLILCARWFGTVFLVAPWFCAAFMLAACGGEGESVAATRGTPAMPAPSAPSVTRYSYSASTVVPSLSTPSPHPMAGFDNLGGTCYANAALKFLIHSTEPERLRKHLIAQVAAGDEPQREAAMKFVQLIENIHSETAPTQEDLAGFFASLQKLPSFSALNARGDPEFTIVGRAQDANDFLIKLSESFALHKLHTMALKDDNNAFKTDEEYWTILRPATAQDSLQDILDRTAPASWQVTPGQELRQLTIRMENDVDDGQGPRILGNRNFHFDQVVRLKTNDGKQTTVLTLEPREVIEFIGTDNTGHYIAYAKDEQWIRYDDGQVTVLDRMPAIENARMINFAIVKIETQSSSSS</sequence>
<evidence type="ECO:0000256" key="1">
    <source>
        <dbReference type="SAM" id="Phobius"/>
    </source>
</evidence>
<dbReference type="InterPro" id="IPR050185">
    <property type="entry name" value="Ub_carboxyl-term_hydrolase"/>
</dbReference>
<keyword evidence="4" id="KW-1185">Reference proteome</keyword>
<dbReference type="PROSITE" id="PS50235">
    <property type="entry name" value="USP_3"/>
    <property type="match status" value="1"/>
</dbReference>
<evidence type="ECO:0000259" key="2">
    <source>
        <dbReference type="PROSITE" id="PS50235"/>
    </source>
</evidence>
<proteinExistence type="predicted"/>
<keyword evidence="1" id="KW-1133">Transmembrane helix</keyword>